<dbReference type="EMBL" id="BARS01016467">
    <property type="protein sequence ID" value="GAF87476.1"/>
    <property type="molecule type" value="Genomic_DNA"/>
</dbReference>
<feature type="non-terminal residue" evidence="1">
    <location>
        <position position="103"/>
    </location>
</feature>
<gene>
    <name evidence="1" type="ORF">S01H1_27096</name>
</gene>
<proteinExistence type="predicted"/>
<accession>X0TJQ3</accession>
<organism evidence="1">
    <name type="scientific">marine sediment metagenome</name>
    <dbReference type="NCBI Taxonomy" id="412755"/>
    <lineage>
        <taxon>unclassified sequences</taxon>
        <taxon>metagenomes</taxon>
        <taxon>ecological metagenomes</taxon>
    </lineage>
</organism>
<protein>
    <submittedName>
        <fullName evidence="1">Uncharacterized protein</fullName>
    </submittedName>
</protein>
<reference evidence="1" key="1">
    <citation type="journal article" date="2014" name="Front. Microbiol.">
        <title>High frequency of phylogenetically diverse reductive dehalogenase-homologous genes in deep subseafloor sedimentary metagenomes.</title>
        <authorList>
            <person name="Kawai M."/>
            <person name="Futagami T."/>
            <person name="Toyoda A."/>
            <person name="Takaki Y."/>
            <person name="Nishi S."/>
            <person name="Hori S."/>
            <person name="Arai W."/>
            <person name="Tsubouchi T."/>
            <person name="Morono Y."/>
            <person name="Uchiyama I."/>
            <person name="Ito T."/>
            <person name="Fujiyama A."/>
            <person name="Inagaki F."/>
            <person name="Takami H."/>
        </authorList>
    </citation>
    <scope>NUCLEOTIDE SEQUENCE</scope>
    <source>
        <strain evidence="1">Expedition CK06-06</strain>
    </source>
</reference>
<sequence length="103" mass="12198">MDELLSKVKPDLPKLKRFITTSAARELSALSAPCYYPKTKRFYFEILNILRITDKDFKSFVKRNYKGSKAEKWNLWKDAGTNILVFVMYLFLKNRDQKSFMST</sequence>
<dbReference type="AlphaFoldDB" id="X0TJQ3"/>
<evidence type="ECO:0000313" key="1">
    <source>
        <dbReference type="EMBL" id="GAF87476.1"/>
    </source>
</evidence>
<comment type="caution">
    <text evidence="1">The sequence shown here is derived from an EMBL/GenBank/DDBJ whole genome shotgun (WGS) entry which is preliminary data.</text>
</comment>
<name>X0TJQ3_9ZZZZ</name>